<evidence type="ECO:0000313" key="1">
    <source>
        <dbReference type="EMBL" id="CAF4033556.1"/>
    </source>
</evidence>
<protein>
    <submittedName>
        <fullName evidence="1">Uncharacterized protein</fullName>
    </submittedName>
</protein>
<proteinExistence type="predicted"/>
<sequence>YYDAISSLPTVSTTDLDQNVIIIKEQENQNSSNKRTNDFNRTYALYKLYNEFISRYKTSLRIAMINDLHNKQYQLVAVFEQIVTLMESVELDI</sequence>
<dbReference type="EMBL" id="CAJOBI010005488">
    <property type="protein sequence ID" value="CAF4033556.1"/>
    <property type="molecule type" value="Genomic_DNA"/>
</dbReference>
<organism evidence="1 2">
    <name type="scientific">Rotaria magnacalcarata</name>
    <dbReference type="NCBI Taxonomy" id="392030"/>
    <lineage>
        <taxon>Eukaryota</taxon>
        <taxon>Metazoa</taxon>
        <taxon>Spiralia</taxon>
        <taxon>Gnathifera</taxon>
        <taxon>Rotifera</taxon>
        <taxon>Eurotatoria</taxon>
        <taxon>Bdelloidea</taxon>
        <taxon>Philodinida</taxon>
        <taxon>Philodinidae</taxon>
        <taxon>Rotaria</taxon>
    </lineage>
</organism>
<dbReference type="Gene3D" id="1.10.506.10">
    <property type="entry name" value="GTPase Activation - p120gap, domain 1"/>
    <property type="match status" value="1"/>
</dbReference>
<dbReference type="Proteomes" id="UP000676336">
    <property type="component" value="Unassembled WGS sequence"/>
</dbReference>
<reference evidence="1" key="1">
    <citation type="submission" date="2021-02" db="EMBL/GenBank/DDBJ databases">
        <authorList>
            <person name="Nowell W R."/>
        </authorList>
    </citation>
    <scope>NUCLEOTIDE SEQUENCE</scope>
</reference>
<evidence type="ECO:0000313" key="2">
    <source>
        <dbReference type="Proteomes" id="UP000676336"/>
    </source>
</evidence>
<feature type="non-terminal residue" evidence="1">
    <location>
        <position position="1"/>
    </location>
</feature>
<name>A0A8S2P327_9BILA</name>
<accession>A0A8S2P327</accession>
<comment type="caution">
    <text evidence="1">The sequence shown here is derived from an EMBL/GenBank/DDBJ whole genome shotgun (WGS) entry which is preliminary data.</text>
</comment>
<gene>
    <name evidence="1" type="ORF">SMN809_LOCUS13704</name>
</gene>
<dbReference type="AlphaFoldDB" id="A0A8S2P327"/>
<dbReference type="InterPro" id="IPR008936">
    <property type="entry name" value="Rho_GTPase_activation_prot"/>
</dbReference>